<dbReference type="EMBL" id="FOKO01000002">
    <property type="protein sequence ID" value="SFC09229.1"/>
    <property type="molecule type" value="Genomic_DNA"/>
</dbReference>
<reference evidence="2 4" key="1">
    <citation type="submission" date="2016-10" db="EMBL/GenBank/DDBJ databases">
        <authorList>
            <person name="Varghese N."/>
            <person name="Submissions S."/>
        </authorList>
    </citation>
    <scope>NUCLEOTIDE SEQUENCE [LARGE SCALE GENOMIC DNA]</scope>
    <source>
        <strain evidence="2 4">CGMCC 1.7012</strain>
    </source>
</reference>
<dbReference type="Proteomes" id="UP000182314">
    <property type="component" value="Unassembled WGS sequence"/>
</dbReference>
<dbReference type="Proteomes" id="UP000078227">
    <property type="component" value="Chromosome"/>
</dbReference>
<proteinExistence type="predicted"/>
<accession>A0AA94H215</accession>
<dbReference type="Gene3D" id="3.90.210.10">
    <property type="entry name" value="Heat-Labile Enterotoxin, subunit A"/>
    <property type="match status" value="1"/>
</dbReference>
<keyword evidence="3" id="KW-1185">Reference proteome</keyword>
<gene>
    <name evidence="1" type="ORF">AWR26_24975</name>
    <name evidence="2" type="ORF">SAMN05216286_1563</name>
</gene>
<sequence length="167" mass="19398">MYDIFSKKWIPCEILYGFYYRADSRPPSTIMREGFLGTKSTNHCFASFDSETVFCSSSLEGVISFKKSALQEGIVLPYIYRINANGLRGYKFNENTNSYALAEVLFERNERKYKKLRRYNKGHFEFISYLSNKLRLNIDAAFIPVKEVHVQGPIPASRINCIMNEWG</sequence>
<evidence type="ECO:0000313" key="1">
    <source>
        <dbReference type="EMBL" id="QSV12310.1"/>
    </source>
</evidence>
<protein>
    <submittedName>
        <fullName evidence="2">Uncharacterized protein</fullName>
    </submittedName>
</protein>
<dbReference type="RefSeq" id="WP_139227887.1">
    <property type="nucleotide sequence ID" value="NZ_CP014007.2"/>
</dbReference>
<dbReference type="AlphaFoldDB" id="A0AA94H215"/>
<evidence type="ECO:0000313" key="3">
    <source>
        <dbReference type="Proteomes" id="UP000078227"/>
    </source>
</evidence>
<dbReference type="EMBL" id="CP014007">
    <property type="protein sequence ID" value="QSV12310.1"/>
    <property type="molecule type" value="Genomic_DNA"/>
</dbReference>
<evidence type="ECO:0000313" key="2">
    <source>
        <dbReference type="EMBL" id="SFC09229.1"/>
    </source>
</evidence>
<evidence type="ECO:0000313" key="4">
    <source>
        <dbReference type="Proteomes" id="UP000182314"/>
    </source>
</evidence>
<dbReference type="SUPFAM" id="SSF56399">
    <property type="entry name" value="ADP-ribosylation"/>
    <property type="match status" value="1"/>
</dbReference>
<name>A0AA94H215_9ENTR</name>
<organism evidence="2 4">
    <name type="scientific">Kosakonia oryzae</name>
    <dbReference type="NCBI Taxonomy" id="497725"/>
    <lineage>
        <taxon>Bacteria</taxon>
        <taxon>Pseudomonadati</taxon>
        <taxon>Pseudomonadota</taxon>
        <taxon>Gammaproteobacteria</taxon>
        <taxon>Enterobacterales</taxon>
        <taxon>Enterobacteriaceae</taxon>
        <taxon>Kosakonia</taxon>
    </lineage>
</organism>
<reference evidence="1 3" key="2">
    <citation type="submission" date="2021-03" db="EMBL/GenBank/DDBJ databases">
        <authorList>
            <person name="Li Y."/>
            <person name="Li S."/>
            <person name="Chen M."/>
            <person name="Peng G."/>
            <person name="Tan Z."/>
            <person name="An Q."/>
        </authorList>
    </citation>
    <scope>NUCLEOTIDE SEQUENCE [LARGE SCALE GENOMIC DNA]</scope>
    <source>
        <strain evidence="1 3">Ola 51</strain>
    </source>
</reference>